<dbReference type="OrthoDB" id="1494997at2"/>
<feature type="transmembrane region" description="Helical" evidence="1">
    <location>
        <begin position="76"/>
        <end position="105"/>
    </location>
</feature>
<keyword evidence="3" id="KW-1185">Reference proteome</keyword>
<sequence length="163" mass="18996">MRKFTFAHLEIRKLSFSDLLWLFVFICVVVALFAFEAKGVHKNAFIVLFGGQMGIAYLVLTTQFGLRFRSAHFSLFWFILSLLFLRVGIPISFLSISLFVLYHLLRFIFFLKYGREFIPFNLGRGFQFYRQVDNIERQGGTNHDKDFMKLLAIVGFAILIACL</sequence>
<gene>
    <name evidence="2" type="ORF">FPZ43_09870</name>
</gene>
<name>A0A563UD53_9SPHI</name>
<protein>
    <submittedName>
        <fullName evidence="2">Uncharacterized protein</fullName>
    </submittedName>
</protein>
<proteinExistence type="predicted"/>
<dbReference type="EMBL" id="VOEJ01000004">
    <property type="protein sequence ID" value="TWR29264.1"/>
    <property type="molecule type" value="Genomic_DNA"/>
</dbReference>
<reference evidence="2 3" key="1">
    <citation type="submission" date="2019-07" db="EMBL/GenBank/DDBJ databases">
        <authorList>
            <person name="Kim J."/>
        </authorList>
    </citation>
    <scope>NUCLEOTIDE SEQUENCE [LARGE SCALE GENOMIC DNA]</scope>
    <source>
        <strain evidence="3">dk17</strain>
    </source>
</reference>
<evidence type="ECO:0000313" key="3">
    <source>
        <dbReference type="Proteomes" id="UP000320042"/>
    </source>
</evidence>
<evidence type="ECO:0000256" key="1">
    <source>
        <dbReference type="SAM" id="Phobius"/>
    </source>
</evidence>
<dbReference type="Proteomes" id="UP000320042">
    <property type="component" value="Unassembled WGS sequence"/>
</dbReference>
<keyword evidence="1" id="KW-0812">Transmembrane</keyword>
<feature type="transmembrane region" description="Helical" evidence="1">
    <location>
        <begin position="44"/>
        <end position="64"/>
    </location>
</feature>
<dbReference type="RefSeq" id="WP_146381751.1">
    <property type="nucleotide sequence ID" value="NZ_VOEJ01000004.1"/>
</dbReference>
<keyword evidence="1" id="KW-0472">Membrane</keyword>
<comment type="caution">
    <text evidence="2">The sequence shown here is derived from an EMBL/GenBank/DDBJ whole genome shotgun (WGS) entry which is preliminary data.</text>
</comment>
<keyword evidence="1" id="KW-1133">Transmembrane helix</keyword>
<organism evidence="2 3">
    <name type="scientific">Mucilaginibacter pallidiroseus</name>
    <dbReference type="NCBI Taxonomy" id="2599295"/>
    <lineage>
        <taxon>Bacteria</taxon>
        <taxon>Pseudomonadati</taxon>
        <taxon>Bacteroidota</taxon>
        <taxon>Sphingobacteriia</taxon>
        <taxon>Sphingobacteriales</taxon>
        <taxon>Sphingobacteriaceae</taxon>
        <taxon>Mucilaginibacter</taxon>
    </lineage>
</organism>
<feature type="transmembrane region" description="Helical" evidence="1">
    <location>
        <begin position="20"/>
        <end position="37"/>
    </location>
</feature>
<dbReference type="AlphaFoldDB" id="A0A563UD53"/>
<accession>A0A563UD53</accession>
<evidence type="ECO:0000313" key="2">
    <source>
        <dbReference type="EMBL" id="TWR29264.1"/>
    </source>
</evidence>